<feature type="compositionally biased region" description="Polar residues" evidence="1">
    <location>
        <begin position="95"/>
        <end position="105"/>
    </location>
</feature>
<keyword evidence="3" id="KW-1185">Reference proteome</keyword>
<accession>A0AAI8VQ83</accession>
<evidence type="ECO:0000313" key="2">
    <source>
        <dbReference type="EMBL" id="CAJ2509036.1"/>
    </source>
</evidence>
<dbReference type="PANTHER" id="PTHR42070:SF1">
    <property type="entry name" value="FILAMENT ASSOCIATED PROTEIN, PUTATIVE (AFU_ORTHOLOGUE AFUA_8G06630)-RELATED"/>
    <property type="match status" value="1"/>
</dbReference>
<feature type="region of interest" description="Disordered" evidence="1">
    <location>
        <begin position="1"/>
        <end position="41"/>
    </location>
</feature>
<proteinExistence type="predicted"/>
<dbReference type="Gene3D" id="1.20.5.170">
    <property type="match status" value="1"/>
</dbReference>
<dbReference type="EMBL" id="CAUWAG010000012">
    <property type="protein sequence ID" value="CAJ2509036.1"/>
    <property type="molecule type" value="Genomic_DNA"/>
</dbReference>
<reference evidence="2" key="1">
    <citation type="submission" date="2023-10" db="EMBL/GenBank/DDBJ databases">
        <authorList>
            <person name="Hackl T."/>
        </authorList>
    </citation>
    <scope>NUCLEOTIDE SEQUENCE</scope>
</reference>
<dbReference type="PANTHER" id="PTHR42070">
    <property type="entry name" value="FILAMENT ASSOCIATED PROTEIN, PUTATIVE (AFU_ORTHOLOGUE AFUA_8G06630)-RELATED"/>
    <property type="match status" value="1"/>
</dbReference>
<feature type="compositionally biased region" description="Basic residues" evidence="1">
    <location>
        <begin position="19"/>
        <end position="30"/>
    </location>
</feature>
<comment type="caution">
    <text evidence="2">The sequence shown here is derived from an EMBL/GenBank/DDBJ whole genome shotgun (WGS) entry which is preliminary data.</text>
</comment>
<feature type="compositionally biased region" description="Polar residues" evidence="1">
    <location>
        <begin position="127"/>
        <end position="137"/>
    </location>
</feature>
<protein>
    <submittedName>
        <fullName evidence="2">Uu.00g140620.m01.CDS01</fullName>
    </submittedName>
</protein>
<feature type="compositionally biased region" description="Basic and acidic residues" evidence="1">
    <location>
        <begin position="31"/>
        <end position="41"/>
    </location>
</feature>
<organism evidence="2 3">
    <name type="scientific">Anthostomella pinea</name>
    <dbReference type="NCBI Taxonomy" id="933095"/>
    <lineage>
        <taxon>Eukaryota</taxon>
        <taxon>Fungi</taxon>
        <taxon>Dikarya</taxon>
        <taxon>Ascomycota</taxon>
        <taxon>Pezizomycotina</taxon>
        <taxon>Sordariomycetes</taxon>
        <taxon>Xylariomycetidae</taxon>
        <taxon>Xylariales</taxon>
        <taxon>Xylariaceae</taxon>
        <taxon>Anthostomella</taxon>
    </lineage>
</organism>
<gene>
    <name evidence="2" type="ORF">KHLLAP_LOCUS9504</name>
</gene>
<evidence type="ECO:0000256" key="1">
    <source>
        <dbReference type="SAM" id="MobiDB-lite"/>
    </source>
</evidence>
<sequence>MMHKWSTRSPDHNTTRVRNNQRRHRARVKSHTQDLEARLADTQSRLDEALEKIGQMSEEMAHLRRELHGSQAATIASDECPSHHRQDEPEDAVNETGSFSDQSELVANRDPRLRLQPRPQHEGTTPRPEQNSPSKSNGIPLDRSQIVDVNFDQVCGSENFPASRSGESTTSCTAAFETIKQQCAQTDCLELQTVWETLKPAFRCAPTPGEGCRVETHFLFRLLDMITSPSDW</sequence>
<evidence type="ECO:0000313" key="3">
    <source>
        <dbReference type="Proteomes" id="UP001295740"/>
    </source>
</evidence>
<dbReference type="Proteomes" id="UP001295740">
    <property type="component" value="Unassembled WGS sequence"/>
</dbReference>
<dbReference type="AlphaFoldDB" id="A0AAI8VQ83"/>
<feature type="region of interest" description="Disordered" evidence="1">
    <location>
        <begin position="76"/>
        <end position="143"/>
    </location>
</feature>
<name>A0AAI8VQ83_9PEZI</name>
<dbReference type="CDD" id="cd14688">
    <property type="entry name" value="bZIP_YAP"/>
    <property type="match status" value="1"/>
</dbReference>